<name>A0A1J4N3D5_9ACTN</name>
<reference evidence="1" key="1">
    <citation type="submission" date="2016-10" db="EMBL/GenBank/DDBJ databases">
        <title>Draft Genome Sequence of Nocardioides luteus Strain BAFB, an Alkane-Degrading Bacterium Isolated from JP-7 Polluted Soil.</title>
        <authorList>
            <person name="Brown L."/>
            <person name="Ruiz O.N."/>
            <person name="Gunasekera T."/>
        </authorList>
    </citation>
    <scope>NUCLEOTIDE SEQUENCE [LARGE SCALE GENOMIC DNA]</scope>
    <source>
        <strain evidence="1">BAFB</strain>
    </source>
</reference>
<dbReference type="AlphaFoldDB" id="A0A1J4N3D5"/>
<dbReference type="OrthoDB" id="3787771at2"/>
<accession>A0A1J4N3D5</accession>
<comment type="caution">
    <text evidence="1">The sequence shown here is derived from an EMBL/GenBank/DDBJ whole genome shotgun (WGS) entry which is preliminary data.</text>
</comment>
<dbReference type="EMBL" id="JZDQ02000019">
    <property type="protein sequence ID" value="OIJ26034.1"/>
    <property type="molecule type" value="Genomic_DNA"/>
</dbReference>
<evidence type="ECO:0000313" key="2">
    <source>
        <dbReference type="Proteomes" id="UP000033772"/>
    </source>
</evidence>
<gene>
    <name evidence="1" type="ORF">UG56_014645</name>
</gene>
<dbReference type="Proteomes" id="UP000033772">
    <property type="component" value="Unassembled WGS sequence"/>
</dbReference>
<dbReference type="RefSeq" id="WP_045549123.1">
    <property type="nucleotide sequence ID" value="NZ_JZDQ02000019.1"/>
</dbReference>
<keyword evidence="2" id="KW-1185">Reference proteome</keyword>
<proteinExistence type="predicted"/>
<dbReference type="STRING" id="1844.UG56_014645"/>
<evidence type="ECO:0000313" key="1">
    <source>
        <dbReference type="EMBL" id="OIJ26034.1"/>
    </source>
</evidence>
<sequence length="83" mass="8851">MSEDDLYGEIPSIDERSRRALTVAEKWIGEGIAGVAIGATEDGEPAVVVYALDPASADVRSLPDECEGLPVRVETGDAFRTED</sequence>
<protein>
    <submittedName>
        <fullName evidence="1">Uncharacterized protein</fullName>
    </submittedName>
</protein>
<organism evidence="1 2">
    <name type="scientific">Nocardioides luteus</name>
    <dbReference type="NCBI Taxonomy" id="1844"/>
    <lineage>
        <taxon>Bacteria</taxon>
        <taxon>Bacillati</taxon>
        <taxon>Actinomycetota</taxon>
        <taxon>Actinomycetes</taxon>
        <taxon>Propionibacteriales</taxon>
        <taxon>Nocardioidaceae</taxon>
        <taxon>Nocardioides</taxon>
    </lineage>
</organism>